<dbReference type="FunFam" id="1.10.645.10:FF:000005">
    <property type="entry name" value="NADH-quinone oxidoreductase subunit D"/>
    <property type="match status" value="1"/>
</dbReference>
<organism evidence="11 12">
    <name type="scientific">Candidatus Xenolissoclinum pacificiensis L6</name>
    <dbReference type="NCBI Taxonomy" id="1401685"/>
    <lineage>
        <taxon>Bacteria</taxon>
        <taxon>Pseudomonadati</taxon>
        <taxon>Pseudomonadota</taxon>
        <taxon>Alphaproteobacteria</taxon>
        <taxon>Rickettsiales</taxon>
        <taxon>Anaplasmataceae</taxon>
        <taxon>Candidatus Xenolissoclinum</taxon>
    </lineage>
</organism>
<name>W2V0H4_9RICK</name>
<sequence>MTEKKIINFGPQHPAAHGVLRLLLEIDGEVVVRADPHIGFLHRGTEKLIEHKTYLQALPYFDRLDYVSPMAQEHAYSLSVEKLLGCVIPERAQYIRVMFSEITRLLNHILNITTNAIDVGAITPFLWLFEERDRMLCFYERASGAKYHSAYIRPGGVAYDVEQSLLDDIYAFSQEFPARIEDVEGLLTENRIFKQRMVNIGVISKEDALDWSLSGPMLRASGIPWDLRKSDPYEVYDKLDFDIPIGKIGDCYDRYLVRMEEMKQSVKIIDQCCQNMPSGSVVTEDKKVVPPTRKEMKNSMEAMIHHFKLYSEGFHVPEGEAYRPVEAPKGEFGVFIVSDGSNKPYRCKIRAPGFLHLQTMDYLSRQHYLADIPAILGSLDVVFGEIDR</sequence>
<dbReference type="Gene3D" id="1.10.645.10">
    <property type="entry name" value="Cytochrome-c3 Hydrogenase, chain B"/>
    <property type="match status" value="1"/>
</dbReference>
<dbReference type="GO" id="GO:0050136">
    <property type="term" value="F:NADH dehydrogenase (quinone) (non-electrogenic) activity"/>
    <property type="evidence" value="ECO:0007669"/>
    <property type="project" value="UniProtKB-UniRule"/>
</dbReference>
<keyword evidence="5 8" id="KW-1278">Translocase</keyword>
<dbReference type="EC" id="7.1.1.-" evidence="8"/>
<evidence type="ECO:0000256" key="2">
    <source>
        <dbReference type="ARBA" id="ARBA00005769"/>
    </source>
</evidence>
<keyword evidence="8" id="KW-0472">Membrane</keyword>
<evidence type="ECO:0000313" key="11">
    <source>
        <dbReference type="EMBL" id="ETO91724.1"/>
    </source>
</evidence>
<dbReference type="HAMAP" id="MF_01358">
    <property type="entry name" value="NDH1_NuoD"/>
    <property type="match status" value="1"/>
</dbReference>
<dbReference type="EMBL" id="AXCJ01000001">
    <property type="protein sequence ID" value="ETO91724.1"/>
    <property type="molecule type" value="Genomic_DNA"/>
</dbReference>
<comment type="function">
    <text evidence="1 8">NDH-1 shuttles electrons from NADH, via FMN and iron-sulfur (Fe-S) centers, to quinones in the respiratory chain. The immediate electron acceptor for the enzyme in this species is believed to be ubiquinone. Couples the redox reaction to proton translocation (for every two electrons transferred, four hydrogen ions are translocated across the cytoplasmic membrane), and thus conserves the redox energy in a proton gradient.</text>
</comment>
<comment type="subunit">
    <text evidence="8">NDH-1 is composed of 14 different subunits. Subunits NuoB, C, D, E, F, and G constitute the peripheral sector of the complex.</text>
</comment>
<protein>
    <recommendedName>
        <fullName evidence="8">NADH-quinone oxidoreductase subunit D</fullName>
        <ecNumber evidence="8">7.1.1.-</ecNumber>
    </recommendedName>
    <alternativeName>
        <fullName evidence="8">NADH dehydrogenase I subunit D</fullName>
    </alternativeName>
    <alternativeName>
        <fullName evidence="8">NDH-1 subunit D</fullName>
    </alternativeName>
</protein>
<comment type="caution">
    <text evidence="11">The sequence shown here is derived from an EMBL/GenBank/DDBJ whole genome shotgun (WGS) entry which is preliminary data.</text>
</comment>
<gene>
    <name evidence="8 11" type="primary">nuoD</name>
    <name evidence="11" type="ORF">P857_896</name>
</gene>
<comment type="similarity">
    <text evidence="2 8 9">Belongs to the complex I 49 kDa subunit family.</text>
</comment>
<accession>W2V0H4</accession>
<evidence type="ECO:0000256" key="8">
    <source>
        <dbReference type="HAMAP-Rule" id="MF_01358"/>
    </source>
</evidence>
<dbReference type="Pfam" id="PF00346">
    <property type="entry name" value="Complex1_49kDa"/>
    <property type="match status" value="1"/>
</dbReference>
<evidence type="ECO:0000256" key="5">
    <source>
        <dbReference type="ARBA" id="ARBA00022967"/>
    </source>
</evidence>
<reference evidence="11 12" key="1">
    <citation type="journal article" date="2013" name="PLoS ONE">
        <title>Bacterial endosymbiosis in a chordate host: long-term co-evolution and conservation of secondary metabolism.</title>
        <authorList>
            <person name="Kwan J.C."/>
            <person name="Schmidt E.W."/>
        </authorList>
    </citation>
    <scope>NUCLEOTIDE SEQUENCE [LARGE SCALE GENOMIC DNA]</scope>
    <source>
        <strain evidence="12">L6</strain>
    </source>
</reference>
<dbReference type="InterPro" id="IPR014029">
    <property type="entry name" value="NADH_UbQ_OxRdtase_49kDa_CS"/>
</dbReference>
<keyword evidence="8" id="KW-1003">Cell membrane</keyword>
<dbReference type="AlphaFoldDB" id="W2V0H4"/>
<proteinExistence type="inferred from homology"/>
<dbReference type="NCBIfam" id="TIGR01962">
    <property type="entry name" value="NuoD"/>
    <property type="match status" value="1"/>
</dbReference>
<evidence type="ECO:0000256" key="7">
    <source>
        <dbReference type="ARBA" id="ARBA00023075"/>
    </source>
</evidence>
<keyword evidence="6 8" id="KW-0520">NAD</keyword>
<dbReference type="NCBIfam" id="NF004739">
    <property type="entry name" value="PRK06075.1"/>
    <property type="match status" value="1"/>
</dbReference>
<dbReference type="GO" id="GO:0051287">
    <property type="term" value="F:NAD binding"/>
    <property type="evidence" value="ECO:0007669"/>
    <property type="project" value="InterPro"/>
</dbReference>
<dbReference type="PANTHER" id="PTHR11993:SF10">
    <property type="entry name" value="NADH DEHYDROGENASE [UBIQUINONE] IRON-SULFUR PROTEIN 2, MITOCHONDRIAL"/>
    <property type="match status" value="1"/>
</dbReference>
<keyword evidence="12" id="KW-1185">Reference proteome</keyword>
<comment type="catalytic activity">
    <reaction evidence="8">
        <text>a quinone + NADH + 5 H(+)(in) = a quinol + NAD(+) + 4 H(+)(out)</text>
        <dbReference type="Rhea" id="RHEA:57888"/>
        <dbReference type="ChEBI" id="CHEBI:15378"/>
        <dbReference type="ChEBI" id="CHEBI:24646"/>
        <dbReference type="ChEBI" id="CHEBI:57540"/>
        <dbReference type="ChEBI" id="CHEBI:57945"/>
        <dbReference type="ChEBI" id="CHEBI:132124"/>
    </reaction>
</comment>
<keyword evidence="7 8" id="KW-0830">Ubiquinone</keyword>
<dbReference type="PROSITE" id="PS00535">
    <property type="entry name" value="COMPLEX1_49K"/>
    <property type="match status" value="1"/>
</dbReference>
<dbReference type="PATRIC" id="fig|1401685.3.peg.129"/>
<comment type="subcellular location">
    <subcellularLocation>
        <location evidence="8">Cell membrane</location>
        <topology evidence="8">Peripheral membrane protein</topology>
        <orientation evidence="8">Cytoplasmic side</orientation>
    </subcellularLocation>
</comment>
<evidence type="ECO:0000256" key="4">
    <source>
        <dbReference type="ARBA" id="ARBA00022719"/>
    </source>
</evidence>
<evidence type="ECO:0000256" key="6">
    <source>
        <dbReference type="ARBA" id="ARBA00023027"/>
    </source>
</evidence>
<dbReference type="GO" id="GO:0005886">
    <property type="term" value="C:plasma membrane"/>
    <property type="evidence" value="ECO:0007669"/>
    <property type="project" value="UniProtKB-SubCell"/>
</dbReference>
<keyword evidence="4 8" id="KW-0874">Quinone</keyword>
<dbReference type="SUPFAM" id="SSF56762">
    <property type="entry name" value="HydB/Nqo4-like"/>
    <property type="match status" value="1"/>
</dbReference>
<dbReference type="GO" id="GO:0048038">
    <property type="term" value="F:quinone binding"/>
    <property type="evidence" value="ECO:0007669"/>
    <property type="project" value="UniProtKB-KW"/>
</dbReference>
<dbReference type="PANTHER" id="PTHR11993">
    <property type="entry name" value="NADH-UBIQUINONE OXIDOREDUCTASE 49 KDA SUBUNIT"/>
    <property type="match status" value="1"/>
</dbReference>
<dbReference type="Proteomes" id="UP000018951">
    <property type="component" value="Unassembled WGS sequence"/>
</dbReference>
<dbReference type="InterPro" id="IPR022885">
    <property type="entry name" value="NDH1_su_D/H"/>
</dbReference>
<evidence type="ECO:0000313" key="12">
    <source>
        <dbReference type="Proteomes" id="UP000018951"/>
    </source>
</evidence>
<dbReference type="STRING" id="1401685.P857_896"/>
<evidence type="ECO:0000256" key="3">
    <source>
        <dbReference type="ARBA" id="ARBA00022448"/>
    </source>
</evidence>
<evidence type="ECO:0000259" key="10">
    <source>
        <dbReference type="Pfam" id="PF00346"/>
    </source>
</evidence>
<evidence type="ECO:0000256" key="1">
    <source>
        <dbReference type="ARBA" id="ARBA00002378"/>
    </source>
</evidence>
<feature type="domain" description="NADH-quinone oxidoreductase subunit D" evidence="10">
    <location>
        <begin position="118"/>
        <end position="388"/>
    </location>
</feature>
<dbReference type="InterPro" id="IPR029014">
    <property type="entry name" value="NiFe-Hase_large"/>
</dbReference>
<evidence type="ECO:0000256" key="9">
    <source>
        <dbReference type="RuleBase" id="RU003685"/>
    </source>
</evidence>
<dbReference type="InterPro" id="IPR001135">
    <property type="entry name" value="NADH_Q_OxRdtase_suD"/>
</dbReference>
<keyword evidence="3 8" id="KW-0813">Transport</keyword>